<dbReference type="InterPro" id="IPR006379">
    <property type="entry name" value="HAD-SF_hydro_IIB"/>
</dbReference>
<dbReference type="Proteomes" id="UP000283700">
    <property type="component" value="Unassembled WGS sequence"/>
</dbReference>
<dbReference type="Gene3D" id="3.40.50.1000">
    <property type="entry name" value="HAD superfamily/HAD-like"/>
    <property type="match status" value="1"/>
</dbReference>
<dbReference type="SFLD" id="SFLDG01140">
    <property type="entry name" value="C2.B:_Phosphomannomutase_and_P"/>
    <property type="match status" value="1"/>
</dbReference>
<keyword evidence="1" id="KW-0378">Hydrolase</keyword>
<dbReference type="CDD" id="cd07518">
    <property type="entry name" value="HAD_YbiV-Like"/>
    <property type="match status" value="1"/>
</dbReference>
<dbReference type="SFLD" id="SFLDS00003">
    <property type="entry name" value="Haloacid_Dehalogenase"/>
    <property type="match status" value="1"/>
</dbReference>
<accession>A0A413PW53</accession>
<dbReference type="Proteomes" id="UP000286561">
    <property type="component" value="Unassembled WGS sequence"/>
</dbReference>
<dbReference type="SFLD" id="SFLDG01144">
    <property type="entry name" value="C2.B.4:_PGP_Like"/>
    <property type="match status" value="1"/>
</dbReference>
<sequence>MVKLIMTDIDGTLIPDGTMDINPEYFEVIEKLVEKGIIFVVASGRHMSSVKKVFAPVLDKIWVASQNGNVLTYHGKSRIIKSIPQEWGREMWRQFSKLKGVEGVLDTATEMYCPFEETSMYKILADEYHFNVTGTGGWNQVPEEDFSMMTLYHPQSAENICKELVEDKWKGKLEFLTSGKYWVDIVMPEVGKGTALEEICSQLGIAPEETIAFGDNLNDISMIQSAGKGYAVNTAREETKKAADEVIPGYAENGVLEVLKTFL</sequence>
<dbReference type="EMBL" id="QSEP01000078">
    <property type="protein sequence ID" value="RGZ81007.1"/>
    <property type="molecule type" value="Genomic_DNA"/>
</dbReference>
<dbReference type="PANTHER" id="PTHR10000">
    <property type="entry name" value="PHOSPHOSERINE PHOSPHATASE"/>
    <property type="match status" value="1"/>
</dbReference>
<evidence type="ECO:0000313" key="5">
    <source>
        <dbReference type="Proteomes" id="UP000283700"/>
    </source>
</evidence>
<dbReference type="Gene3D" id="3.30.1240.10">
    <property type="match status" value="1"/>
</dbReference>
<dbReference type="RefSeq" id="WP_022170441.1">
    <property type="nucleotide sequence ID" value="NZ_CALLAX010000054.1"/>
</dbReference>
<evidence type="ECO:0000313" key="3">
    <source>
        <dbReference type="EMBL" id="RHN10419.1"/>
    </source>
</evidence>
<dbReference type="GO" id="GO:0016791">
    <property type="term" value="F:phosphatase activity"/>
    <property type="evidence" value="ECO:0007669"/>
    <property type="project" value="UniProtKB-ARBA"/>
</dbReference>
<dbReference type="InterPro" id="IPR023214">
    <property type="entry name" value="HAD_sf"/>
</dbReference>
<dbReference type="InterPro" id="IPR036412">
    <property type="entry name" value="HAD-like_sf"/>
</dbReference>
<gene>
    <name evidence="2" type="ORF">DW068_10875</name>
    <name evidence="1" type="ORF">DW972_10930</name>
    <name evidence="3" type="ORF">DWZ29_13220</name>
</gene>
<dbReference type="GO" id="GO:0000287">
    <property type="term" value="F:magnesium ion binding"/>
    <property type="evidence" value="ECO:0007669"/>
    <property type="project" value="TreeGrafter"/>
</dbReference>
<comment type="caution">
    <text evidence="1">The sequence shown here is derived from an EMBL/GenBank/DDBJ whole genome shotgun (WGS) entry which is preliminary data.</text>
</comment>
<dbReference type="EMBL" id="QRQO01000047">
    <property type="protein sequence ID" value="RHN10419.1"/>
    <property type="molecule type" value="Genomic_DNA"/>
</dbReference>
<evidence type="ECO:0000313" key="1">
    <source>
        <dbReference type="EMBL" id="RGZ81007.1"/>
    </source>
</evidence>
<dbReference type="SUPFAM" id="SSF56784">
    <property type="entry name" value="HAD-like"/>
    <property type="match status" value="1"/>
</dbReference>
<evidence type="ECO:0000313" key="2">
    <source>
        <dbReference type="EMBL" id="RHK37728.1"/>
    </source>
</evidence>
<dbReference type="GO" id="GO:0005829">
    <property type="term" value="C:cytosol"/>
    <property type="evidence" value="ECO:0007669"/>
    <property type="project" value="TreeGrafter"/>
</dbReference>
<dbReference type="InterPro" id="IPR000150">
    <property type="entry name" value="Cof"/>
</dbReference>
<protein>
    <submittedName>
        <fullName evidence="1">Cof-type HAD-IIB family hydrolase</fullName>
    </submittedName>
</protein>
<dbReference type="NCBIfam" id="TIGR01484">
    <property type="entry name" value="HAD-SF-IIB"/>
    <property type="match status" value="1"/>
</dbReference>
<name>A0A413PW53_9FIRM</name>
<proteinExistence type="predicted"/>
<dbReference type="Proteomes" id="UP000283497">
    <property type="component" value="Unassembled WGS sequence"/>
</dbReference>
<dbReference type="PANTHER" id="PTHR10000:SF53">
    <property type="entry name" value="5-AMINO-6-(5-PHOSPHO-D-RIBITYLAMINO)URACIL PHOSPHATASE YBJI-RELATED"/>
    <property type="match status" value="1"/>
</dbReference>
<dbReference type="EMBL" id="QRNJ01000042">
    <property type="protein sequence ID" value="RHK37728.1"/>
    <property type="molecule type" value="Genomic_DNA"/>
</dbReference>
<evidence type="ECO:0000313" key="4">
    <source>
        <dbReference type="Proteomes" id="UP000283497"/>
    </source>
</evidence>
<evidence type="ECO:0000313" key="6">
    <source>
        <dbReference type="Proteomes" id="UP000286561"/>
    </source>
</evidence>
<dbReference type="AlphaFoldDB" id="A0A413PW53"/>
<organism evidence="1 6">
    <name type="scientific">Anaerobutyricum hallii</name>
    <dbReference type="NCBI Taxonomy" id="39488"/>
    <lineage>
        <taxon>Bacteria</taxon>
        <taxon>Bacillati</taxon>
        <taxon>Bacillota</taxon>
        <taxon>Clostridia</taxon>
        <taxon>Lachnospirales</taxon>
        <taxon>Lachnospiraceae</taxon>
        <taxon>Anaerobutyricum</taxon>
    </lineage>
</organism>
<dbReference type="NCBIfam" id="TIGR00099">
    <property type="entry name" value="Cof-subfamily"/>
    <property type="match status" value="1"/>
</dbReference>
<dbReference type="Pfam" id="PF08282">
    <property type="entry name" value="Hydrolase_3"/>
    <property type="match status" value="1"/>
</dbReference>
<reference evidence="4 5" key="1">
    <citation type="submission" date="2018-08" db="EMBL/GenBank/DDBJ databases">
        <title>A genome reference for cultivated species of the human gut microbiota.</title>
        <authorList>
            <person name="Zou Y."/>
            <person name="Xue W."/>
            <person name="Luo G."/>
        </authorList>
    </citation>
    <scope>NUCLEOTIDE SEQUENCE [LARGE SCALE GENOMIC DNA]</scope>
    <source>
        <strain evidence="3 5">AF31-17AC</strain>
        <strain evidence="2 4">AF45-14BH</strain>
        <strain evidence="1 6">AM48-23BH</strain>
    </source>
</reference>